<keyword evidence="5" id="KW-0804">Transcription</keyword>
<organism evidence="7 8">
    <name type="scientific">Breznakia blatticola</name>
    <dbReference type="NCBI Taxonomy" id="1754012"/>
    <lineage>
        <taxon>Bacteria</taxon>
        <taxon>Bacillati</taxon>
        <taxon>Bacillota</taxon>
        <taxon>Erysipelotrichia</taxon>
        <taxon>Erysipelotrichales</taxon>
        <taxon>Erysipelotrichaceae</taxon>
        <taxon>Breznakia</taxon>
    </lineage>
</organism>
<dbReference type="PANTHER" id="PTHR43133:SF8">
    <property type="entry name" value="RNA POLYMERASE SIGMA FACTOR HI_1459-RELATED"/>
    <property type="match status" value="1"/>
</dbReference>
<keyword evidence="8" id="KW-1185">Reference proteome</keyword>
<dbReference type="GO" id="GO:0006352">
    <property type="term" value="P:DNA-templated transcription initiation"/>
    <property type="evidence" value="ECO:0007669"/>
    <property type="project" value="InterPro"/>
</dbReference>
<dbReference type="RefSeq" id="WP_134168902.1">
    <property type="nucleotide sequence ID" value="NZ_SODD01000010.1"/>
</dbReference>
<dbReference type="Proteomes" id="UP000294743">
    <property type="component" value="Unassembled WGS sequence"/>
</dbReference>
<dbReference type="InterPro" id="IPR036388">
    <property type="entry name" value="WH-like_DNA-bd_sf"/>
</dbReference>
<proteinExistence type="inferred from homology"/>
<dbReference type="OrthoDB" id="3472490at2"/>
<dbReference type="InterPro" id="IPR007627">
    <property type="entry name" value="RNA_pol_sigma70_r2"/>
</dbReference>
<evidence type="ECO:0000313" key="7">
    <source>
        <dbReference type="EMBL" id="TDW20823.1"/>
    </source>
</evidence>
<dbReference type="EMBL" id="SODD01000010">
    <property type="protein sequence ID" value="TDW20823.1"/>
    <property type="molecule type" value="Genomic_DNA"/>
</dbReference>
<comment type="caution">
    <text evidence="7">The sequence shown here is derived from an EMBL/GenBank/DDBJ whole genome shotgun (WGS) entry which is preliminary data.</text>
</comment>
<dbReference type="SUPFAM" id="SSF88659">
    <property type="entry name" value="Sigma3 and sigma4 domains of RNA polymerase sigma factors"/>
    <property type="match status" value="1"/>
</dbReference>
<dbReference type="PANTHER" id="PTHR43133">
    <property type="entry name" value="RNA POLYMERASE ECF-TYPE SIGMA FACTO"/>
    <property type="match status" value="1"/>
</dbReference>
<feature type="domain" description="RNA polymerase sigma-70 region 2" evidence="6">
    <location>
        <begin position="18"/>
        <end position="83"/>
    </location>
</feature>
<protein>
    <submittedName>
        <fullName evidence="7">RNA polymerase sigma-70 factor (ECF subfamily)</fullName>
    </submittedName>
</protein>
<name>A0A4R7ZS49_9FIRM</name>
<dbReference type="Pfam" id="PF04542">
    <property type="entry name" value="Sigma70_r2"/>
    <property type="match status" value="1"/>
</dbReference>
<reference evidence="7 8" key="1">
    <citation type="submission" date="2019-03" db="EMBL/GenBank/DDBJ databases">
        <title>Genomic Encyclopedia of Type Strains, Phase IV (KMG-IV): sequencing the most valuable type-strain genomes for metagenomic binning, comparative biology and taxonomic classification.</title>
        <authorList>
            <person name="Goeker M."/>
        </authorList>
    </citation>
    <scope>NUCLEOTIDE SEQUENCE [LARGE SCALE GENOMIC DNA]</scope>
    <source>
        <strain evidence="7 8">DSM 28867</strain>
    </source>
</reference>
<accession>A0A4R7ZS49</accession>
<evidence type="ECO:0000256" key="1">
    <source>
        <dbReference type="ARBA" id="ARBA00010641"/>
    </source>
</evidence>
<dbReference type="InterPro" id="IPR013325">
    <property type="entry name" value="RNA_pol_sigma_r2"/>
</dbReference>
<evidence type="ECO:0000256" key="2">
    <source>
        <dbReference type="ARBA" id="ARBA00023015"/>
    </source>
</evidence>
<sequence>MTLVSQVKAGDELAFNQLYENFNENVYYWAYYYFTDREQAFDVIQDVFTIVWEKIDTIKDERAFYSWLRSITLNVCHRLQRAKKLDIMELYEQSIEQFACVTYTKEKLDYEFFMDTLQMLILSLQDSLRTTAFLHYIQEYEPIEISKLLHVPLGTIHSRLYRIRLDLSYQLHKHGYSMNRNDA</sequence>
<keyword evidence="4" id="KW-0238">DNA-binding</keyword>
<evidence type="ECO:0000256" key="4">
    <source>
        <dbReference type="ARBA" id="ARBA00023125"/>
    </source>
</evidence>
<dbReference type="AlphaFoldDB" id="A0A4R7ZS49"/>
<dbReference type="Gene3D" id="1.10.10.10">
    <property type="entry name" value="Winged helix-like DNA-binding domain superfamily/Winged helix DNA-binding domain"/>
    <property type="match status" value="1"/>
</dbReference>
<evidence type="ECO:0000256" key="3">
    <source>
        <dbReference type="ARBA" id="ARBA00023082"/>
    </source>
</evidence>
<keyword evidence="3" id="KW-0731">Sigma factor</keyword>
<dbReference type="SUPFAM" id="SSF88946">
    <property type="entry name" value="Sigma2 domain of RNA polymerase sigma factors"/>
    <property type="match status" value="1"/>
</dbReference>
<dbReference type="NCBIfam" id="TIGR02937">
    <property type="entry name" value="sigma70-ECF"/>
    <property type="match status" value="1"/>
</dbReference>
<dbReference type="GO" id="GO:0016987">
    <property type="term" value="F:sigma factor activity"/>
    <property type="evidence" value="ECO:0007669"/>
    <property type="project" value="UniProtKB-KW"/>
</dbReference>
<gene>
    <name evidence="7" type="ORF">EDD63_11043</name>
</gene>
<dbReference type="GO" id="GO:0003677">
    <property type="term" value="F:DNA binding"/>
    <property type="evidence" value="ECO:0007669"/>
    <property type="project" value="UniProtKB-KW"/>
</dbReference>
<dbReference type="Gene3D" id="1.10.1740.10">
    <property type="match status" value="1"/>
</dbReference>
<evidence type="ECO:0000313" key="8">
    <source>
        <dbReference type="Proteomes" id="UP000294743"/>
    </source>
</evidence>
<evidence type="ECO:0000259" key="6">
    <source>
        <dbReference type="Pfam" id="PF04542"/>
    </source>
</evidence>
<evidence type="ECO:0000256" key="5">
    <source>
        <dbReference type="ARBA" id="ARBA00023163"/>
    </source>
</evidence>
<keyword evidence="2" id="KW-0805">Transcription regulation</keyword>
<dbReference type="InterPro" id="IPR014284">
    <property type="entry name" value="RNA_pol_sigma-70_dom"/>
</dbReference>
<dbReference type="InterPro" id="IPR039425">
    <property type="entry name" value="RNA_pol_sigma-70-like"/>
</dbReference>
<dbReference type="InterPro" id="IPR013324">
    <property type="entry name" value="RNA_pol_sigma_r3/r4-like"/>
</dbReference>
<comment type="similarity">
    <text evidence="1">Belongs to the sigma-70 factor family. ECF subfamily.</text>
</comment>